<evidence type="ECO:0000313" key="3">
    <source>
        <dbReference type="Proteomes" id="UP000176631"/>
    </source>
</evidence>
<gene>
    <name evidence="2" type="ORF">A2172_03360</name>
</gene>
<keyword evidence="1" id="KW-0472">Membrane</keyword>
<evidence type="ECO:0000256" key="1">
    <source>
        <dbReference type="SAM" id="Phobius"/>
    </source>
</evidence>
<name>A0A1G1W5K1_9BACT</name>
<dbReference type="AlphaFoldDB" id="A0A1G1W5K1"/>
<keyword evidence="1" id="KW-1133">Transmembrane helix</keyword>
<reference evidence="2 3" key="1">
    <citation type="journal article" date="2016" name="Nat. Commun.">
        <title>Thousands of microbial genomes shed light on interconnected biogeochemical processes in an aquifer system.</title>
        <authorList>
            <person name="Anantharaman K."/>
            <person name="Brown C.T."/>
            <person name="Hug L.A."/>
            <person name="Sharon I."/>
            <person name="Castelle C.J."/>
            <person name="Probst A.J."/>
            <person name="Thomas B.C."/>
            <person name="Singh A."/>
            <person name="Wilkins M.J."/>
            <person name="Karaoz U."/>
            <person name="Brodie E.L."/>
            <person name="Williams K.H."/>
            <person name="Hubbard S.S."/>
            <person name="Banfield J.F."/>
        </authorList>
    </citation>
    <scope>NUCLEOTIDE SEQUENCE [LARGE SCALE GENOMIC DNA]</scope>
</reference>
<proteinExistence type="predicted"/>
<organism evidence="2 3">
    <name type="scientific">Candidatus Woykebacteria bacterium RBG_13_40_15</name>
    <dbReference type="NCBI Taxonomy" id="1802593"/>
    <lineage>
        <taxon>Bacteria</taxon>
        <taxon>Candidatus Woykeibacteriota</taxon>
    </lineage>
</organism>
<sequence>MLYYRFVAWVERSLMRKLKGAAVWVSCTLVVVVVVLVFVEQRRSDQENSIWGSLEDLQIASLTIPTPAPNSIVGCYMVEPGDTIADISAEFLGDDDYYGWVMFTNDRDPMTGSSLIRPGDQLLIKGAILNTERLTPPPCRQ</sequence>
<keyword evidence="1" id="KW-0812">Transmembrane</keyword>
<protein>
    <recommendedName>
        <fullName evidence="4">LysM domain-containing protein</fullName>
    </recommendedName>
</protein>
<dbReference type="STRING" id="1802593.A2172_03360"/>
<dbReference type="EMBL" id="MHCP01000030">
    <property type="protein sequence ID" value="OGY22945.1"/>
    <property type="molecule type" value="Genomic_DNA"/>
</dbReference>
<dbReference type="Proteomes" id="UP000176631">
    <property type="component" value="Unassembled WGS sequence"/>
</dbReference>
<feature type="transmembrane region" description="Helical" evidence="1">
    <location>
        <begin position="21"/>
        <end position="39"/>
    </location>
</feature>
<evidence type="ECO:0008006" key="4">
    <source>
        <dbReference type="Google" id="ProtNLM"/>
    </source>
</evidence>
<evidence type="ECO:0000313" key="2">
    <source>
        <dbReference type="EMBL" id="OGY22945.1"/>
    </source>
</evidence>
<accession>A0A1G1W5K1</accession>
<comment type="caution">
    <text evidence="2">The sequence shown here is derived from an EMBL/GenBank/DDBJ whole genome shotgun (WGS) entry which is preliminary data.</text>
</comment>